<gene>
    <name evidence="2" type="ORF">Trco_006644</name>
</gene>
<keyword evidence="1" id="KW-1133">Transmembrane helix</keyword>
<keyword evidence="1" id="KW-0472">Membrane</keyword>
<keyword evidence="1" id="KW-0812">Transmembrane</keyword>
<dbReference type="AlphaFoldDB" id="A0A9P8QLW2"/>
<reference evidence="2" key="1">
    <citation type="submission" date="2021-08" db="EMBL/GenBank/DDBJ databases">
        <title>Chromosome-Level Trichoderma cornu-damae using Hi-C Data.</title>
        <authorList>
            <person name="Kim C.S."/>
        </authorList>
    </citation>
    <scope>NUCLEOTIDE SEQUENCE</scope>
    <source>
        <strain evidence="2">KA19-0412C</strain>
    </source>
</reference>
<accession>A0A9P8QLW2</accession>
<name>A0A9P8QLW2_9HYPO</name>
<protein>
    <submittedName>
        <fullName evidence="2">Uncharacterized protein</fullName>
    </submittedName>
</protein>
<dbReference type="Proteomes" id="UP000827724">
    <property type="component" value="Unassembled WGS sequence"/>
</dbReference>
<proteinExistence type="predicted"/>
<keyword evidence="3" id="KW-1185">Reference proteome</keyword>
<dbReference type="EMBL" id="JAIWOZ010000005">
    <property type="protein sequence ID" value="KAH6604937.1"/>
    <property type="molecule type" value="Genomic_DNA"/>
</dbReference>
<dbReference type="OrthoDB" id="5278722at2759"/>
<evidence type="ECO:0000256" key="1">
    <source>
        <dbReference type="SAM" id="Phobius"/>
    </source>
</evidence>
<comment type="caution">
    <text evidence="2">The sequence shown here is derived from an EMBL/GenBank/DDBJ whole genome shotgun (WGS) entry which is preliminary data.</text>
</comment>
<feature type="transmembrane region" description="Helical" evidence="1">
    <location>
        <begin position="43"/>
        <end position="60"/>
    </location>
</feature>
<sequence>MSAFAKPSEHQLPGDGPSKWSLQAKALLVVCWHRLWRGGPRSVLHLTAAAFVVLILFHLVPLQHDDRYQQILSWSAPESAASSDLRIVVFGSQDLLGSAPDAKHTHTSWPEYLCKQLNCRSVLSFVPPIDSLPGLTSNSLYSTEIRALELFAEQANITGKPALNTSYIPEQYPVPVETPDLEVQVQRFLNMAPPKIPPRETLWVFTFGTWETWNLASLPRDAGERLIDASVSILFSQIELLYRKSLNPNSPAFSDFWSNITREEIQALTHPAPESKPDERKTESFRVVIPQLFDITLAPGWQNRPLPSLPQSRGVQLRNAAYLSQRWNAQVSQRLEEWRRKANAKPDGVEDEGIDVAVSVPTMNSLLRYLPEPLRPKQTDDDGEVIDEDVIYAPYPRRLGLQSALVGSVLDAMTEEEMQRSGLKDSRGRGTMPADCSMRFFDVWTPCAADNRAIVGIDTPHSDQQCDAPNDHLFYDGFTFGERAKEELAKKTSQQVLEQLFMS</sequence>
<evidence type="ECO:0000313" key="2">
    <source>
        <dbReference type="EMBL" id="KAH6604937.1"/>
    </source>
</evidence>
<organism evidence="2 3">
    <name type="scientific">Trichoderma cornu-damae</name>
    <dbReference type="NCBI Taxonomy" id="654480"/>
    <lineage>
        <taxon>Eukaryota</taxon>
        <taxon>Fungi</taxon>
        <taxon>Dikarya</taxon>
        <taxon>Ascomycota</taxon>
        <taxon>Pezizomycotina</taxon>
        <taxon>Sordariomycetes</taxon>
        <taxon>Hypocreomycetidae</taxon>
        <taxon>Hypocreales</taxon>
        <taxon>Hypocreaceae</taxon>
        <taxon>Trichoderma</taxon>
    </lineage>
</organism>
<evidence type="ECO:0000313" key="3">
    <source>
        <dbReference type="Proteomes" id="UP000827724"/>
    </source>
</evidence>